<dbReference type="AlphaFoldDB" id="A0A151JBK1"/>
<feature type="domain" description="DDE Tnp4" evidence="8">
    <location>
        <begin position="193"/>
        <end position="351"/>
    </location>
</feature>
<evidence type="ECO:0000256" key="4">
    <source>
        <dbReference type="ARBA" id="ARBA00022722"/>
    </source>
</evidence>
<dbReference type="EMBL" id="KQ979127">
    <property type="protein sequence ID" value="KYN22503.1"/>
    <property type="molecule type" value="Genomic_DNA"/>
</dbReference>
<name>A0A151JBK1_9HYME</name>
<dbReference type="InterPro" id="IPR045249">
    <property type="entry name" value="HARBI1-like"/>
</dbReference>
<evidence type="ECO:0000256" key="7">
    <source>
        <dbReference type="ARBA" id="ARBA00023242"/>
    </source>
</evidence>
<evidence type="ECO:0000313" key="10">
    <source>
        <dbReference type="Proteomes" id="UP000078492"/>
    </source>
</evidence>
<protein>
    <recommendedName>
        <fullName evidence="8">DDE Tnp4 domain-containing protein</fullName>
    </recommendedName>
</protein>
<dbReference type="Pfam" id="PF13359">
    <property type="entry name" value="DDE_Tnp_4"/>
    <property type="match status" value="1"/>
</dbReference>
<evidence type="ECO:0000256" key="3">
    <source>
        <dbReference type="ARBA" id="ARBA00006958"/>
    </source>
</evidence>
<dbReference type="GO" id="GO:0016787">
    <property type="term" value="F:hydrolase activity"/>
    <property type="evidence" value="ECO:0007669"/>
    <property type="project" value="UniProtKB-KW"/>
</dbReference>
<keyword evidence="10" id="KW-1185">Reference proteome</keyword>
<comment type="cofactor">
    <cofactor evidence="1">
        <name>a divalent metal cation</name>
        <dbReference type="ChEBI" id="CHEBI:60240"/>
    </cofactor>
</comment>
<keyword evidence="5" id="KW-0479">Metal-binding</keyword>
<dbReference type="GO" id="GO:0046872">
    <property type="term" value="F:metal ion binding"/>
    <property type="evidence" value="ECO:0007669"/>
    <property type="project" value="UniProtKB-KW"/>
</dbReference>
<dbReference type="PANTHER" id="PTHR22930">
    <property type="match status" value="1"/>
</dbReference>
<keyword evidence="4" id="KW-0540">Nuclease</keyword>
<sequence length="366" mass="41829">MDNEYLNYVEQFKRTILTVVELEVKRRPTAAAAAVLRYMQNENRQYSKKQCWIAPIFEDRNKSSFYFASVPKLSLEDLRFHNYFRISASKLEELLQIVGAKLQKQNVVRESISPPERLALTLRYLASGDSMVSMSYQYLVGVTTVSNIIKETCAIIWNSLCPLVLPSRLEEKDWLDIANEFEKWNFAHCIGAIDGKHVIIQVCTLFTRESIVYLEISYSIILMAICDANYIIRFVDIGAYGRRSDGGIFQDSAIGKAFDEGRMNVPQPAAIADSPVLPFCLVRDKAFPMKPYLLRPYPGRDLTPEQAVFNYRLSRARRSIENTFGILASQWRIYRKPIIASPTTASRIVQAQLGAYTIGLEKMILM</sequence>
<organism evidence="9 10">
    <name type="scientific">Trachymyrmex cornetzi</name>
    <dbReference type="NCBI Taxonomy" id="471704"/>
    <lineage>
        <taxon>Eukaryota</taxon>
        <taxon>Metazoa</taxon>
        <taxon>Ecdysozoa</taxon>
        <taxon>Arthropoda</taxon>
        <taxon>Hexapoda</taxon>
        <taxon>Insecta</taxon>
        <taxon>Pterygota</taxon>
        <taxon>Neoptera</taxon>
        <taxon>Endopterygota</taxon>
        <taxon>Hymenoptera</taxon>
        <taxon>Apocrita</taxon>
        <taxon>Aculeata</taxon>
        <taxon>Formicoidea</taxon>
        <taxon>Formicidae</taxon>
        <taxon>Myrmicinae</taxon>
        <taxon>Trachymyrmex</taxon>
    </lineage>
</organism>
<accession>A0A151JBK1</accession>
<dbReference type="Proteomes" id="UP000078492">
    <property type="component" value="Unassembled WGS sequence"/>
</dbReference>
<proteinExistence type="inferred from homology"/>
<reference evidence="9 10" key="1">
    <citation type="submission" date="2015-09" db="EMBL/GenBank/DDBJ databases">
        <title>Trachymyrmex cornetzi WGS genome.</title>
        <authorList>
            <person name="Nygaard S."/>
            <person name="Hu H."/>
            <person name="Boomsma J."/>
            <person name="Zhang G."/>
        </authorList>
    </citation>
    <scope>NUCLEOTIDE SEQUENCE [LARGE SCALE GENOMIC DNA]</scope>
    <source>
        <strain evidence="9">Tcor2-1</strain>
        <tissue evidence="9">Whole body</tissue>
    </source>
</reference>
<comment type="subcellular location">
    <subcellularLocation>
        <location evidence="2">Nucleus</location>
    </subcellularLocation>
</comment>
<gene>
    <name evidence="9" type="ORF">ALC57_05100</name>
</gene>
<evidence type="ECO:0000259" key="8">
    <source>
        <dbReference type="Pfam" id="PF13359"/>
    </source>
</evidence>
<evidence type="ECO:0000256" key="6">
    <source>
        <dbReference type="ARBA" id="ARBA00022801"/>
    </source>
</evidence>
<evidence type="ECO:0000313" key="9">
    <source>
        <dbReference type="EMBL" id="KYN22503.1"/>
    </source>
</evidence>
<dbReference type="GO" id="GO:0005634">
    <property type="term" value="C:nucleus"/>
    <property type="evidence" value="ECO:0007669"/>
    <property type="project" value="UniProtKB-SubCell"/>
</dbReference>
<evidence type="ECO:0000256" key="5">
    <source>
        <dbReference type="ARBA" id="ARBA00022723"/>
    </source>
</evidence>
<dbReference type="InterPro" id="IPR027806">
    <property type="entry name" value="HARBI1_dom"/>
</dbReference>
<evidence type="ECO:0000256" key="2">
    <source>
        <dbReference type="ARBA" id="ARBA00004123"/>
    </source>
</evidence>
<dbReference type="PANTHER" id="PTHR22930:SF269">
    <property type="entry name" value="NUCLEASE HARBI1-LIKE PROTEIN"/>
    <property type="match status" value="1"/>
</dbReference>
<evidence type="ECO:0000256" key="1">
    <source>
        <dbReference type="ARBA" id="ARBA00001968"/>
    </source>
</evidence>
<keyword evidence="6" id="KW-0378">Hydrolase</keyword>
<comment type="similarity">
    <text evidence="3">Belongs to the HARBI1 family.</text>
</comment>
<dbReference type="GO" id="GO:0004518">
    <property type="term" value="F:nuclease activity"/>
    <property type="evidence" value="ECO:0007669"/>
    <property type="project" value="UniProtKB-KW"/>
</dbReference>
<keyword evidence="7" id="KW-0539">Nucleus</keyword>